<dbReference type="InterPro" id="IPR003660">
    <property type="entry name" value="HAMP_dom"/>
</dbReference>
<dbReference type="Gene3D" id="1.10.287.130">
    <property type="match status" value="1"/>
</dbReference>
<evidence type="ECO:0000256" key="1">
    <source>
        <dbReference type="ARBA" id="ARBA00000085"/>
    </source>
</evidence>
<proteinExistence type="predicted"/>
<dbReference type="Pfam" id="PF00512">
    <property type="entry name" value="HisKA"/>
    <property type="match status" value="1"/>
</dbReference>
<evidence type="ECO:0000256" key="14">
    <source>
        <dbReference type="SAM" id="Phobius"/>
    </source>
</evidence>
<dbReference type="InterPro" id="IPR036097">
    <property type="entry name" value="HisK_dim/P_sf"/>
</dbReference>
<dbReference type="GO" id="GO:0005524">
    <property type="term" value="F:ATP binding"/>
    <property type="evidence" value="ECO:0007669"/>
    <property type="project" value="UniProtKB-KW"/>
</dbReference>
<evidence type="ECO:0000256" key="3">
    <source>
        <dbReference type="ARBA" id="ARBA00012438"/>
    </source>
</evidence>
<dbReference type="InterPro" id="IPR050398">
    <property type="entry name" value="HssS/ArlS-like"/>
</dbReference>
<dbReference type="PROSITE" id="PS50885">
    <property type="entry name" value="HAMP"/>
    <property type="match status" value="1"/>
</dbReference>
<dbReference type="PRINTS" id="PR00344">
    <property type="entry name" value="BCTRLSENSOR"/>
</dbReference>
<comment type="catalytic activity">
    <reaction evidence="1">
        <text>ATP + protein L-histidine = ADP + protein N-phospho-L-histidine.</text>
        <dbReference type="EC" id="2.7.13.3"/>
    </reaction>
</comment>
<name>A0ABU3A0R9_9GAMM</name>
<evidence type="ECO:0000256" key="6">
    <source>
        <dbReference type="ARBA" id="ARBA00022679"/>
    </source>
</evidence>
<dbReference type="InterPro" id="IPR003661">
    <property type="entry name" value="HisK_dim/P_dom"/>
</dbReference>
<dbReference type="InterPro" id="IPR005467">
    <property type="entry name" value="His_kinase_dom"/>
</dbReference>
<feature type="domain" description="Histidine kinase" evidence="15">
    <location>
        <begin position="245"/>
        <end position="461"/>
    </location>
</feature>
<dbReference type="InterPro" id="IPR003594">
    <property type="entry name" value="HATPase_dom"/>
</dbReference>
<dbReference type="EC" id="2.7.13.3" evidence="3"/>
<evidence type="ECO:0000256" key="4">
    <source>
        <dbReference type="ARBA" id="ARBA00022475"/>
    </source>
</evidence>
<evidence type="ECO:0000256" key="7">
    <source>
        <dbReference type="ARBA" id="ARBA00022692"/>
    </source>
</evidence>
<dbReference type="PANTHER" id="PTHR45528:SF1">
    <property type="entry name" value="SENSOR HISTIDINE KINASE CPXA"/>
    <property type="match status" value="1"/>
</dbReference>
<dbReference type="Pfam" id="PF00672">
    <property type="entry name" value="HAMP"/>
    <property type="match status" value="1"/>
</dbReference>
<dbReference type="SMART" id="SM00387">
    <property type="entry name" value="HATPase_c"/>
    <property type="match status" value="1"/>
</dbReference>
<keyword evidence="9" id="KW-0418">Kinase</keyword>
<evidence type="ECO:0000256" key="5">
    <source>
        <dbReference type="ARBA" id="ARBA00022553"/>
    </source>
</evidence>
<feature type="transmembrane region" description="Helical" evidence="14">
    <location>
        <begin position="163"/>
        <end position="182"/>
    </location>
</feature>
<dbReference type="Gene3D" id="6.10.340.10">
    <property type="match status" value="1"/>
</dbReference>
<dbReference type="SMART" id="SM00388">
    <property type="entry name" value="HisKA"/>
    <property type="match status" value="1"/>
</dbReference>
<evidence type="ECO:0000256" key="9">
    <source>
        <dbReference type="ARBA" id="ARBA00022777"/>
    </source>
</evidence>
<evidence type="ECO:0000313" key="18">
    <source>
        <dbReference type="Proteomes" id="UP001266357"/>
    </source>
</evidence>
<comment type="caution">
    <text evidence="17">The sequence shown here is derived from an EMBL/GenBank/DDBJ whole genome shotgun (WGS) entry which is preliminary data.</text>
</comment>
<dbReference type="EMBL" id="JAVRIF010000004">
    <property type="protein sequence ID" value="MDT0603777.1"/>
    <property type="molecule type" value="Genomic_DNA"/>
</dbReference>
<keyword evidence="7 14" id="KW-0812">Transmembrane</keyword>
<dbReference type="Gene3D" id="3.30.565.10">
    <property type="entry name" value="Histidine kinase-like ATPase, C-terminal domain"/>
    <property type="match status" value="1"/>
</dbReference>
<evidence type="ECO:0000256" key="11">
    <source>
        <dbReference type="ARBA" id="ARBA00022989"/>
    </source>
</evidence>
<dbReference type="PROSITE" id="PS50109">
    <property type="entry name" value="HIS_KIN"/>
    <property type="match status" value="1"/>
</dbReference>
<sequence length="465" mass="51874">MLVKMKKALASIGVKLFLSFWLITLASIFITRLVSSQLEHQSIIIPTVQEDIYKLKKYAKRINKKLPKSPLAIIQRAPFPPGMSILIKDTNTQEVFHNHKRDSQTIASFLSKNSYSNLTTVQFPFARLIGPEHIQINQQDYQLFLVVNSKHPHFGSLFMQLPFWVRIIIPLLISLSFCWLLAKTLTRPIIAIKHAATEIGKGNYQARVIDGESRNDELGEMAKSFNQMAEKLTTNIHAHQRLLADVSHELRSPMTRLQIAIGLIESSAEQGKPVDKHISRCEREIGQLDQMISNVLSLSRMENTFQEADFVLLEVTSILKTAIEDAQYLANDKNIRIVNKTKITCQMLLDETQLLSALNNILINAIKHSEEQSDIEVQATISAGRLLITIADTATGVPEEQLPLLFNAFYRVSTARDRETGGTGLGLAIAKQAVAIHQGTISAANNASGGLTITLELPINKAKNV</sequence>
<feature type="transmembrane region" description="Helical" evidence="14">
    <location>
        <begin position="12"/>
        <end position="30"/>
    </location>
</feature>
<dbReference type="InterPro" id="IPR004358">
    <property type="entry name" value="Sig_transdc_His_kin-like_C"/>
</dbReference>
<evidence type="ECO:0000313" key="17">
    <source>
        <dbReference type="EMBL" id="MDT0603777.1"/>
    </source>
</evidence>
<keyword evidence="11 14" id="KW-1133">Transmembrane helix</keyword>
<dbReference type="RefSeq" id="WP_311580639.1">
    <property type="nucleotide sequence ID" value="NZ_JAVRIF010000004.1"/>
</dbReference>
<keyword evidence="18" id="KW-1185">Reference proteome</keyword>
<evidence type="ECO:0000256" key="10">
    <source>
        <dbReference type="ARBA" id="ARBA00022840"/>
    </source>
</evidence>
<dbReference type="SUPFAM" id="SSF158472">
    <property type="entry name" value="HAMP domain-like"/>
    <property type="match status" value="1"/>
</dbReference>
<reference evidence="17 18" key="1">
    <citation type="submission" date="2023-09" db="EMBL/GenBank/DDBJ databases">
        <authorList>
            <person name="Rey-Velasco X."/>
        </authorList>
    </citation>
    <scope>NUCLEOTIDE SEQUENCE [LARGE SCALE GENOMIC DNA]</scope>
    <source>
        <strain evidence="17 18">W431</strain>
    </source>
</reference>
<gene>
    <name evidence="17" type="ORF">RM573_09240</name>
</gene>
<organism evidence="17 18">
    <name type="scientific">Thalassotalea castellviae</name>
    <dbReference type="NCBI Taxonomy" id="3075612"/>
    <lineage>
        <taxon>Bacteria</taxon>
        <taxon>Pseudomonadati</taxon>
        <taxon>Pseudomonadota</taxon>
        <taxon>Gammaproteobacteria</taxon>
        <taxon>Alteromonadales</taxon>
        <taxon>Colwelliaceae</taxon>
        <taxon>Thalassotalea</taxon>
    </lineage>
</organism>
<keyword evidence="10 17" id="KW-0067">ATP-binding</keyword>
<dbReference type="SUPFAM" id="SSF55874">
    <property type="entry name" value="ATPase domain of HSP90 chaperone/DNA topoisomerase II/histidine kinase"/>
    <property type="match status" value="1"/>
</dbReference>
<evidence type="ECO:0000259" key="16">
    <source>
        <dbReference type="PROSITE" id="PS50885"/>
    </source>
</evidence>
<feature type="domain" description="HAMP" evidence="16">
    <location>
        <begin position="183"/>
        <end position="237"/>
    </location>
</feature>
<keyword evidence="8" id="KW-0547">Nucleotide-binding</keyword>
<evidence type="ECO:0000256" key="2">
    <source>
        <dbReference type="ARBA" id="ARBA00004651"/>
    </source>
</evidence>
<dbReference type="PANTHER" id="PTHR45528">
    <property type="entry name" value="SENSOR HISTIDINE KINASE CPXA"/>
    <property type="match status" value="1"/>
</dbReference>
<protein>
    <recommendedName>
        <fullName evidence="3">histidine kinase</fullName>
        <ecNumber evidence="3">2.7.13.3</ecNumber>
    </recommendedName>
</protein>
<dbReference type="SMART" id="SM00304">
    <property type="entry name" value="HAMP"/>
    <property type="match status" value="1"/>
</dbReference>
<keyword evidence="5" id="KW-0597">Phosphoprotein</keyword>
<keyword evidence="6" id="KW-0808">Transferase</keyword>
<dbReference type="CDD" id="cd00082">
    <property type="entry name" value="HisKA"/>
    <property type="match status" value="1"/>
</dbReference>
<dbReference type="InterPro" id="IPR036890">
    <property type="entry name" value="HATPase_C_sf"/>
</dbReference>
<evidence type="ECO:0000256" key="13">
    <source>
        <dbReference type="ARBA" id="ARBA00023136"/>
    </source>
</evidence>
<evidence type="ECO:0000259" key="15">
    <source>
        <dbReference type="PROSITE" id="PS50109"/>
    </source>
</evidence>
<dbReference type="SUPFAM" id="SSF47384">
    <property type="entry name" value="Homodimeric domain of signal transducing histidine kinase"/>
    <property type="match status" value="1"/>
</dbReference>
<comment type="subcellular location">
    <subcellularLocation>
        <location evidence="2">Cell membrane</location>
        <topology evidence="2">Multi-pass membrane protein</topology>
    </subcellularLocation>
</comment>
<evidence type="ECO:0000256" key="12">
    <source>
        <dbReference type="ARBA" id="ARBA00023012"/>
    </source>
</evidence>
<keyword evidence="12" id="KW-0902">Two-component regulatory system</keyword>
<dbReference type="CDD" id="cd06225">
    <property type="entry name" value="HAMP"/>
    <property type="match status" value="1"/>
</dbReference>
<keyword evidence="13 14" id="KW-0472">Membrane</keyword>
<evidence type="ECO:0000256" key="8">
    <source>
        <dbReference type="ARBA" id="ARBA00022741"/>
    </source>
</evidence>
<accession>A0ABU3A0R9</accession>
<keyword evidence="4" id="KW-1003">Cell membrane</keyword>
<dbReference type="Proteomes" id="UP001266357">
    <property type="component" value="Unassembled WGS sequence"/>
</dbReference>
<dbReference type="Pfam" id="PF02518">
    <property type="entry name" value="HATPase_c"/>
    <property type="match status" value="1"/>
</dbReference>